<sequence length="35" mass="3948">LSSLNDPSVITRNCVLYPFLNTIVPALHLHEDKNI</sequence>
<dbReference type="AlphaFoldDB" id="A0A8J2L4I9"/>
<name>A0A8J2L4I9_9HEXA</name>
<keyword evidence="2" id="KW-1185">Reference proteome</keyword>
<evidence type="ECO:0000313" key="2">
    <source>
        <dbReference type="Proteomes" id="UP000708208"/>
    </source>
</evidence>
<organism evidence="1 2">
    <name type="scientific">Allacma fusca</name>
    <dbReference type="NCBI Taxonomy" id="39272"/>
    <lineage>
        <taxon>Eukaryota</taxon>
        <taxon>Metazoa</taxon>
        <taxon>Ecdysozoa</taxon>
        <taxon>Arthropoda</taxon>
        <taxon>Hexapoda</taxon>
        <taxon>Collembola</taxon>
        <taxon>Symphypleona</taxon>
        <taxon>Sminthuridae</taxon>
        <taxon>Allacma</taxon>
    </lineage>
</organism>
<protein>
    <submittedName>
        <fullName evidence="1">Uncharacterized protein</fullName>
    </submittedName>
</protein>
<dbReference type="Proteomes" id="UP000708208">
    <property type="component" value="Unassembled WGS sequence"/>
</dbReference>
<gene>
    <name evidence="1" type="ORF">AFUS01_LOCUS26115</name>
</gene>
<proteinExistence type="predicted"/>
<feature type="non-terminal residue" evidence="1">
    <location>
        <position position="1"/>
    </location>
</feature>
<reference evidence="1" key="1">
    <citation type="submission" date="2021-06" db="EMBL/GenBank/DDBJ databases">
        <authorList>
            <person name="Hodson N. C."/>
            <person name="Mongue J. A."/>
            <person name="Jaron S. K."/>
        </authorList>
    </citation>
    <scope>NUCLEOTIDE SEQUENCE</scope>
</reference>
<dbReference type="EMBL" id="CAJVCH010344304">
    <property type="protein sequence ID" value="CAG7815433.1"/>
    <property type="molecule type" value="Genomic_DNA"/>
</dbReference>
<accession>A0A8J2L4I9</accession>
<evidence type="ECO:0000313" key="1">
    <source>
        <dbReference type="EMBL" id="CAG7815433.1"/>
    </source>
</evidence>
<comment type="caution">
    <text evidence="1">The sequence shown here is derived from an EMBL/GenBank/DDBJ whole genome shotgun (WGS) entry which is preliminary data.</text>
</comment>